<dbReference type="InterPro" id="IPR015813">
    <property type="entry name" value="Pyrv/PenolPyrv_kinase-like_dom"/>
</dbReference>
<dbReference type="Pfam" id="PF03328">
    <property type="entry name" value="HpcH_HpaI"/>
    <property type="match status" value="1"/>
</dbReference>
<evidence type="ECO:0000259" key="6">
    <source>
        <dbReference type="Pfam" id="PF03328"/>
    </source>
</evidence>
<keyword evidence="3 5" id="KW-0460">Magnesium</keyword>
<reference evidence="7 8" key="1">
    <citation type="submission" date="2018-11" db="EMBL/GenBank/DDBJ databases">
        <title>Trebonia kvetii gen.nov., sp.nov., a novel acidophilic actinobacterium, and proposal of the new actinobacterial family Treboniaceae fam. nov.</title>
        <authorList>
            <person name="Rapoport D."/>
            <person name="Sagova-Mareckova M."/>
            <person name="Sedlacek I."/>
            <person name="Provaznik J."/>
            <person name="Kralova S."/>
            <person name="Pavlinic D."/>
            <person name="Benes V."/>
            <person name="Kopecky J."/>
        </authorList>
    </citation>
    <scope>NUCLEOTIDE SEQUENCE [LARGE SCALE GENOMIC DNA]</scope>
    <source>
        <strain evidence="7 8">15Tr583</strain>
    </source>
</reference>
<keyword evidence="7" id="KW-0456">Lyase</keyword>
<dbReference type="GO" id="GO:0006107">
    <property type="term" value="P:oxaloacetate metabolic process"/>
    <property type="evidence" value="ECO:0007669"/>
    <property type="project" value="TreeGrafter"/>
</dbReference>
<dbReference type="RefSeq" id="WP_145857283.1">
    <property type="nucleotide sequence ID" value="NZ_RPFW01000005.1"/>
</dbReference>
<feature type="binding site" evidence="4">
    <location>
        <position position="135"/>
    </location>
    <ligand>
        <name>substrate</name>
    </ligand>
</feature>
<feature type="binding site" evidence="5">
    <location>
        <position position="162"/>
    </location>
    <ligand>
        <name>Mg(2+)</name>
        <dbReference type="ChEBI" id="CHEBI:18420"/>
    </ligand>
</feature>
<protein>
    <submittedName>
        <fullName evidence="7">CoA ester lyase</fullName>
    </submittedName>
</protein>
<feature type="domain" description="HpcH/HpaI aldolase/citrate lyase" evidence="6">
    <location>
        <begin position="14"/>
        <end position="238"/>
    </location>
</feature>
<dbReference type="GO" id="GO:0000287">
    <property type="term" value="F:magnesium ion binding"/>
    <property type="evidence" value="ECO:0007669"/>
    <property type="project" value="TreeGrafter"/>
</dbReference>
<name>A0A6P2BUH9_9ACTN</name>
<keyword evidence="8" id="KW-1185">Reference proteome</keyword>
<comment type="cofactor">
    <cofactor evidence="1">
        <name>Mg(2+)</name>
        <dbReference type="ChEBI" id="CHEBI:18420"/>
    </cofactor>
</comment>
<dbReference type="SUPFAM" id="SSF51621">
    <property type="entry name" value="Phosphoenolpyruvate/pyruvate domain"/>
    <property type="match status" value="1"/>
</dbReference>
<dbReference type="OrthoDB" id="9768429at2"/>
<evidence type="ECO:0000313" key="7">
    <source>
        <dbReference type="EMBL" id="TVZ02357.1"/>
    </source>
</evidence>
<dbReference type="AlphaFoldDB" id="A0A6P2BUH9"/>
<dbReference type="InterPro" id="IPR011206">
    <property type="entry name" value="Citrate_lyase_beta/mcl1/mcl2"/>
</dbReference>
<dbReference type="InterPro" id="IPR005000">
    <property type="entry name" value="Aldolase/citrate-lyase_domain"/>
</dbReference>
<dbReference type="PANTHER" id="PTHR32308:SF10">
    <property type="entry name" value="CITRATE LYASE SUBUNIT BETA"/>
    <property type="match status" value="1"/>
</dbReference>
<dbReference type="Gene3D" id="3.20.20.60">
    <property type="entry name" value="Phosphoenolpyruvate-binding domains"/>
    <property type="match status" value="1"/>
</dbReference>
<dbReference type="PIRSF" id="PIRSF015582">
    <property type="entry name" value="Cit_lyase_B"/>
    <property type="match status" value="1"/>
</dbReference>
<dbReference type="PANTHER" id="PTHR32308">
    <property type="entry name" value="LYASE BETA SUBUNIT, PUTATIVE (AFU_ORTHOLOGUE AFUA_4G13030)-RELATED"/>
    <property type="match status" value="1"/>
</dbReference>
<evidence type="ECO:0000256" key="3">
    <source>
        <dbReference type="ARBA" id="ARBA00022842"/>
    </source>
</evidence>
<evidence type="ECO:0000313" key="8">
    <source>
        <dbReference type="Proteomes" id="UP000460272"/>
    </source>
</evidence>
<proteinExistence type="predicted"/>
<gene>
    <name evidence="7" type="ORF">EAS64_26480</name>
</gene>
<dbReference type="Proteomes" id="UP000460272">
    <property type="component" value="Unassembled WGS sequence"/>
</dbReference>
<evidence type="ECO:0000256" key="5">
    <source>
        <dbReference type="PIRSR" id="PIRSR015582-2"/>
    </source>
</evidence>
<dbReference type="GO" id="GO:0016829">
    <property type="term" value="F:lyase activity"/>
    <property type="evidence" value="ECO:0007669"/>
    <property type="project" value="UniProtKB-KW"/>
</dbReference>
<evidence type="ECO:0000256" key="1">
    <source>
        <dbReference type="ARBA" id="ARBA00001946"/>
    </source>
</evidence>
<sequence length="310" mass="33510">MAPTPRPRRSELATPASNEDMFAKAAASGADLVFLDLEDACAPAEREKARGKAARALRDLDWGRTARAIRMNGIDTHWAYGDVIEVVTIAREALDVIIVPKVRRARDVWWVDTLLTQLEETLGLRKRIALEVLIEETEGLQHVDEIAAASDRLEAIIFGAGDFSASQGARVDTNFDPLVEFPGDIWHYARARIVVAARTAGVDAIDAPFPNYKDPAAYRVACERAAAMGFLGKWAIHPSQVEIANTAFSPTPEEIAHAERLVATYRAAESAGKGASGLDGMLVDAAHLRHAATVANRAELLGLSGKEPSP</sequence>
<dbReference type="EMBL" id="RPFW01000005">
    <property type="protein sequence ID" value="TVZ02357.1"/>
    <property type="molecule type" value="Genomic_DNA"/>
</dbReference>
<comment type="caution">
    <text evidence="7">The sequence shown here is derived from an EMBL/GenBank/DDBJ whole genome shotgun (WGS) entry which is preliminary data.</text>
</comment>
<keyword evidence="2 5" id="KW-0479">Metal-binding</keyword>
<accession>A0A6P2BUH9</accession>
<feature type="binding site" evidence="4">
    <location>
        <position position="70"/>
    </location>
    <ligand>
        <name>substrate</name>
    </ligand>
</feature>
<feature type="binding site" evidence="5">
    <location>
        <position position="135"/>
    </location>
    <ligand>
        <name>Mg(2+)</name>
        <dbReference type="ChEBI" id="CHEBI:18420"/>
    </ligand>
</feature>
<evidence type="ECO:0000256" key="4">
    <source>
        <dbReference type="PIRSR" id="PIRSR015582-1"/>
    </source>
</evidence>
<organism evidence="7 8">
    <name type="scientific">Trebonia kvetii</name>
    <dbReference type="NCBI Taxonomy" id="2480626"/>
    <lineage>
        <taxon>Bacteria</taxon>
        <taxon>Bacillati</taxon>
        <taxon>Actinomycetota</taxon>
        <taxon>Actinomycetes</taxon>
        <taxon>Streptosporangiales</taxon>
        <taxon>Treboniaceae</taxon>
        <taxon>Trebonia</taxon>
    </lineage>
</organism>
<dbReference type="InterPro" id="IPR040442">
    <property type="entry name" value="Pyrv_kinase-like_dom_sf"/>
</dbReference>
<evidence type="ECO:0000256" key="2">
    <source>
        <dbReference type="ARBA" id="ARBA00022723"/>
    </source>
</evidence>